<evidence type="ECO:0000313" key="2">
    <source>
        <dbReference type="EMBL" id="XCD05717.1"/>
    </source>
</evidence>
<evidence type="ECO:0000256" key="1">
    <source>
        <dbReference type="SAM" id="MobiDB-lite"/>
    </source>
</evidence>
<proteinExistence type="predicted"/>
<feature type="region of interest" description="Disordered" evidence="1">
    <location>
        <begin position="1"/>
        <end position="59"/>
    </location>
</feature>
<dbReference type="EMBL" id="PP511596">
    <property type="protein sequence ID" value="XCD05717.1"/>
    <property type="molecule type" value="Genomic_DNA"/>
</dbReference>
<feature type="compositionally biased region" description="Basic and acidic residues" evidence="1">
    <location>
        <begin position="1"/>
        <end position="21"/>
    </location>
</feature>
<reference evidence="2" key="1">
    <citation type="submission" date="2024-03" db="EMBL/GenBank/DDBJ databases">
        <title>Diverse circular DNA viruses in blood, oral, and fecal samples of captive lemurs.</title>
        <authorList>
            <person name="Paietta E.N."/>
            <person name="Kraberger S."/>
            <person name="Lund M.C."/>
            <person name="Custer J.M."/>
            <person name="Vargas K.M."/>
            <person name="Ehmke E.E."/>
            <person name="Yoder A.D."/>
            <person name="Varsani A."/>
        </authorList>
    </citation>
    <scope>NUCLEOTIDE SEQUENCE</scope>
    <source>
        <strain evidence="2">Duke_24SF_44</strain>
    </source>
</reference>
<name>A0AAU8B0B4_9CAUD</name>
<sequence length="59" mass="6417">MFPQDPHREVRRGPPTGDRRAGKAGPSGLRPRRCAEKHAQESARGTGRRRQAEALGAGD</sequence>
<accession>A0AAU8B0B4</accession>
<organism evidence="2">
    <name type="scientific">Dulem virus 38</name>
    <dbReference type="NCBI Taxonomy" id="3145756"/>
    <lineage>
        <taxon>Viruses</taxon>
        <taxon>Duplodnaviria</taxon>
        <taxon>Heunggongvirae</taxon>
        <taxon>Uroviricota</taxon>
        <taxon>Caudoviricetes</taxon>
    </lineage>
</organism>
<protein>
    <submittedName>
        <fullName evidence="2">Uncharacterized protein</fullName>
    </submittedName>
</protein>